<dbReference type="EMBL" id="MQWD01000001">
    <property type="protein sequence ID" value="PAP77473.1"/>
    <property type="molecule type" value="Genomic_DNA"/>
</dbReference>
<organism evidence="3 4">
    <name type="scientific">Rubrivirga marina</name>
    <dbReference type="NCBI Taxonomy" id="1196024"/>
    <lineage>
        <taxon>Bacteria</taxon>
        <taxon>Pseudomonadati</taxon>
        <taxon>Rhodothermota</taxon>
        <taxon>Rhodothermia</taxon>
        <taxon>Rhodothermales</taxon>
        <taxon>Rubricoccaceae</taxon>
        <taxon>Rubrivirga</taxon>
    </lineage>
</organism>
<name>A0A271J1Z4_9BACT</name>
<dbReference type="Proteomes" id="UP000216339">
    <property type="component" value="Unassembled WGS sequence"/>
</dbReference>
<dbReference type="AlphaFoldDB" id="A0A271J1Z4"/>
<keyword evidence="4" id="KW-1185">Reference proteome</keyword>
<reference evidence="3 4" key="1">
    <citation type="submission" date="2016-11" db="EMBL/GenBank/DDBJ databases">
        <title>Study of marine rhodopsin-containing bacteria.</title>
        <authorList>
            <person name="Yoshizawa S."/>
            <person name="Kumagai Y."/>
            <person name="Kogure K."/>
        </authorList>
    </citation>
    <scope>NUCLEOTIDE SEQUENCE [LARGE SCALE GENOMIC DNA]</scope>
    <source>
        <strain evidence="3 4">SAORIC-28</strain>
    </source>
</reference>
<comment type="caution">
    <text evidence="3">The sequence shown here is derived from an EMBL/GenBank/DDBJ whole genome shotgun (WGS) entry which is preliminary data.</text>
</comment>
<dbReference type="InterPro" id="IPR013429">
    <property type="entry name" value="Regulatory_FmdB_Zinc_ribbon"/>
</dbReference>
<accession>A0A271J1Z4</accession>
<feature type="domain" description="Putative regulatory protein FmdB zinc ribbon" evidence="2">
    <location>
        <begin position="1"/>
        <end position="40"/>
    </location>
</feature>
<dbReference type="RefSeq" id="WP_179299646.1">
    <property type="nucleotide sequence ID" value="NZ_MQWD01000001.1"/>
</dbReference>
<evidence type="ECO:0000313" key="4">
    <source>
        <dbReference type="Proteomes" id="UP000216339"/>
    </source>
</evidence>
<protein>
    <recommendedName>
        <fullName evidence="2">Putative regulatory protein FmdB zinc ribbon domain-containing protein</fullName>
    </recommendedName>
</protein>
<dbReference type="SMART" id="SM00834">
    <property type="entry name" value="CxxC_CXXC_SSSS"/>
    <property type="match status" value="1"/>
</dbReference>
<evidence type="ECO:0000256" key="1">
    <source>
        <dbReference type="SAM" id="MobiDB-lite"/>
    </source>
</evidence>
<proteinExistence type="predicted"/>
<feature type="compositionally biased region" description="Basic and acidic residues" evidence="1">
    <location>
        <begin position="57"/>
        <end position="90"/>
    </location>
</feature>
<evidence type="ECO:0000259" key="2">
    <source>
        <dbReference type="SMART" id="SM00834"/>
    </source>
</evidence>
<feature type="region of interest" description="Disordered" evidence="1">
    <location>
        <begin position="56"/>
        <end position="99"/>
    </location>
</feature>
<gene>
    <name evidence="3" type="ORF">BSZ37_14020</name>
</gene>
<evidence type="ECO:0000313" key="3">
    <source>
        <dbReference type="EMBL" id="PAP77473.1"/>
    </source>
</evidence>
<sequence>MPTYVYRRPDGTTFEVFQKISDPALTEDPDTGAPVQRVISGGAGLQFKGDGFYLTDYARKGKDGSSESKGESSGDGDSKKAEPKKKESKPATKAASSDD</sequence>